<accession>A0A4Y3HU04</accession>
<dbReference type="Pfam" id="PF15714">
    <property type="entry name" value="SpoVT_C"/>
    <property type="match status" value="1"/>
</dbReference>
<evidence type="ECO:0000256" key="3">
    <source>
        <dbReference type="ARBA" id="ARBA00012438"/>
    </source>
</evidence>
<proteinExistence type="predicted"/>
<dbReference type="PANTHER" id="PTHR34220:SF10">
    <property type="entry name" value="SENSOR HISTIDINE KINASE BTSS"/>
    <property type="match status" value="1"/>
</dbReference>
<keyword evidence="17" id="KW-1185">Reference proteome</keyword>
<comment type="caution">
    <text evidence="16">The sequence shown here is derived from an EMBL/GenBank/DDBJ whole genome shotgun (WGS) entry which is preliminary data.</text>
</comment>
<feature type="transmembrane region" description="Helical" evidence="14">
    <location>
        <begin position="13"/>
        <end position="34"/>
    </location>
</feature>
<dbReference type="Pfam" id="PF06580">
    <property type="entry name" value="His_kinase"/>
    <property type="match status" value="1"/>
</dbReference>
<evidence type="ECO:0000256" key="10">
    <source>
        <dbReference type="ARBA" id="ARBA00022840"/>
    </source>
</evidence>
<organism evidence="16 17">
    <name type="scientific">Vibrio inusitatus NBRC 102082</name>
    <dbReference type="NCBI Taxonomy" id="1219070"/>
    <lineage>
        <taxon>Bacteria</taxon>
        <taxon>Pseudomonadati</taxon>
        <taxon>Pseudomonadota</taxon>
        <taxon>Gammaproteobacteria</taxon>
        <taxon>Vibrionales</taxon>
        <taxon>Vibrionaceae</taxon>
        <taxon>Vibrio</taxon>
    </lineage>
</organism>
<dbReference type="Gene3D" id="3.30.450.40">
    <property type="match status" value="1"/>
</dbReference>
<dbReference type="RefSeq" id="WP_167496169.1">
    <property type="nucleotide sequence ID" value="NZ_BJLF01000005.1"/>
</dbReference>
<dbReference type="GO" id="GO:0005886">
    <property type="term" value="C:plasma membrane"/>
    <property type="evidence" value="ECO:0007669"/>
    <property type="project" value="UniProtKB-SubCell"/>
</dbReference>
<evidence type="ECO:0000256" key="13">
    <source>
        <dbReference type="ARBA" id="ARBA00023136"/>
    </source>
</evidence>
<evidence type="ECO:0000256" key="5">
    <source>
        <dbReference type="ARBA" id="ARBA00022553"/>
    </source>
</evidence>
<dbReference type="InterPro" id="IPR010559">
    <property type="entry name" value="Sig_transdc_His_kin_internal"/>
</dbReference>
<evidence type="ECO:0000259" key="15">
    <source>
        <dbReference type="SMART" id="SM00065"/>
    </source>
</evidence>
<keyword evidence="8" id="KW-0547">Nucleotide-binding</keyword>
<evidence type="ECO:0000256" key="4">
    <source>
        <dbReference type="ARBA" id="ARBA00022475"/>
    </source>
</evidence>
<dbReference type="GO" id="GO:0000155">
    <property type="term" value="F:phosphorelay sensor kinase activity"/>
    <property type="evidence" value="ECO:0007669"/>
    <property type="project" value="InterPro"/>
</dbReference>
<keyword evidence="4" id="KW-1003">Cell membrane</keyword>
<sequence>MELILSLLQQMCVYLMVAYTLSKTPLVIPLLNISERRSHKLICYVMFSLFCILGTYFGLQIDDAIANTRAIGAVLGGIFGGPLVGFAVGFTGGMHRYSMGGFTDLACAISTTAEGLIGGLVHLYMVKKGKTDRLFSAVIVFNVTLVAEIMQMLIIVIVAKPMEQAISLVEAIAIPMILANSLGAAFFISILQDRRAILEKYSSAYSRRALNIAERTIGVLSDGLNTQSAQKIASIIQDETHVGAVAITDKDKILAFEGIGSDHHRPNTPISSEYTHTSIREQRIIYLDGRKSPYQCSLSSDCKLGSALVIPLIADNKVIGTIKLYEPRVKLFSSINMTMAKGIAELLSSQILNSEYQQKKMLLSQAEIKLLHAQVNPHFLFNALNTISAITRRDPHKARELIQHLSQFFRGNLKRNTEFVTLREELAHVNSYLTIEKSRFVDRLEVEIDIAEHLLDKMVPSFTLQPLVENAIKHGISNLLENGVVKIYSSTDATGDRITVEDNAGSYEPENKDQTGLGMQIVTKRLSNYFGEQYQLRIECNPNDYTRMSFIIPNNYKDKHA</sequence>
<feature type="transmembrane region" description="Helical" evidence="14">
    <location>
        <begin position="171"/>
        <end position="191"/>
    </location>
</feature>
<feature type="transmembrane region" description="Helical" evidence="14">
    <location>
        <begin position="41"/>
        <end position="59"/>
    </location>
</feature>
<dbReference type="InterPro" id="IPR011620">
    <property type="entry name" value="Sig_transdc_His_kinase_LytS_TM"/>
</dbReference>
<keyword evidence="12" id="KW-0902">Two-component regulatory system</keyword>
<dbReference type="InterPro" id="IPR050640">
    <property type="entry name" value="Bact_2-comp_sensor_kinase"/>
</dbReference>
<evidence type="ECO:0000256" key="7">
    <source>
        <dbReference type="ARBA" id="ARBA00022692"/>
    </source>
</evidence>
<dbReference type="Pfam" id="PF07694">
    <property type="entry name" value="5TM-5TMR_LYT"/>
    <property type="match status" value="1"/>
</dbReference>
<evidence type="ECO:0000256" key="12">
    <source>
        <dbReference type="ARBA" id="ARBA00023012"/>
    </source>
</evidence>
<dbReference type="InterPro" id="IPR003018">
    <property type="entry name" value="GAF"/>
</dbReference>
<evidence type="ECO:0000256" key="1">
    <source>
        <dbReference type="ARBA" id="ARBA00000085"/>
    </source>
</evidence>
<keyword evidence="10" id="KW-0067">ATP-binding</keyword>
<dbReference type="SUPFAM" id="SSF55874">
    <property type="entry name" value="ATPase domain of HSP90 chaperone/DNA topoisomerase II/histidine kinase"/>
    <property type="match status" value="1"/>
</dbReference>
<dbReference type="GO" id="GO:0071555">
    <property type="term" value="P:cell wall organization"/>
    <property type="evidence" value="ECO:0007669"/>
    <property type="project" value="InterPro"/>
</dbReference>
<dbReference type="EMBL" id="BJLF01000005">
    <property type="protein sequence ID" value="GEA50643.1"/>
    <property type="molecule type" value="Genomic_DNA"/>
</dbReference>
<keyword evidence="5" id="KW-0597">Phosphoprotein</keyword>
<dbReference type="InterPro" id="IPR029016">
    <property type="entry name" value="GAF-like_dom_sf"/>
</dbReference>
<keyword evidence="6" id="KW-0808">Transferase</keyword>
<gene>
    <name evidence="16" type="ORF">VIN01S_14470</name>
</gene>
<keyword evidence="7 14" id="KW-0812">Transmembrane</keyword>
<keyword evidence="11 14" id="KW-1133">Transmembrane helix</keyword>
<feature type="transmembrane region" description="Helical" evidence="14">
    <location>
        <begin position="71"/>
        <end position="90"/>
    </location>
</feature>
<evidence type="ECO:0000256" key="2">
    <source>
        <dbReference type="ARBA" id="ARBA00004651"/>
    </source>
</evidence>
<evidence type="ECO:0000313" key="16">
    <source>
        <dbReference type="EMBL" id="GEA50643.1"/>
    </source>
</evidence>
<feature type="transmembrane region" description="Helical" evidence="14">
    <location>
        <begin position="134"/>
        <end position="159"/>
    </location>
</feature>
<comment type="catalytic activity">
    <reaction evidence="1">
        <text>ATP + protein L-histidine = ADP + protein N-phospho-L-histidine.</text>
        <dbReference type="EC" id="2.7.13.3"/>
    </reaction>
</comment>
<dbReference type="Proteomes" id="UP000318717">
    <property type="component" value="Unassembled WGS sequence"/>
</dbReference>
<keyword evidence="13 14" id="KW-0472">Membrane</keyword>
<comment type="subcellular location">
    <subcellularLocation>
        <location evidence="2">Cell membrane</location>
        <topology evidence="2">Multi-pass membrane protein</topology>
    </subcellularLocation>
</comment>
<evidence type="ECO:0000256" key="6">
    <source>
        <dbReference type="ARBA" id="ARBA00022679"/>
    </source>
</evidence>
<dbReference type="InterPro" id="IPR036890">
    <property type="entry name" value="HATPase_C_sf"/>
</dbReference>
<evidence type="ECO:0000256" key="8">
    <source>
        <dbReference type="ARBA" id="ARBA00022741"/>
    </source>
</evidence>
<dbReference type="GO" id="GO:0005524">
    <property type="term" value="F:ATP binding"/>
    <property type="evidence" value="ECO:0007669"/>
    <property type="project" value="UniProtKB-KW"/>
</dbReference>
<keyword evidence="9 16" id="KW-0418">Kinase</keyword>
<dbReference type="SUPFAM" id="SSF55781">
    <property type="entry name" value="GAF domain-like"/>
    <property type="match status" value="1"/>
</dbReference>
<dbReference type="Gene3D" id="1.10.1760.20">
    <property type="match status" value="1"/>
</dbReference>
<name>A0A4Y3HU04_9VIBR</name>
<evidence type="ECO:0000256" key="11">
    <source>
        <dbReference type="ARBA" id="ARBA00022989"/>
    </source>
</evidence>
<dbReference type="AlphaFoldDB" id="A0A4Y3HU04"/>
<evidence type="ECO:0000256" key="9">
    <source>
        <dbReference type="ARBA" id="ARBA00022777"/>
    </source>
</evidence>
<evidence type="ECO:0000313" key="17">
    <source>
        <dbReference type="Proteomes" id="UP000318717"/>
    </source>
</evidence>
<dbReference type="PANTHER" id="PTHR34220">
    <property type="entry name" value="SENSOR HISTIDINE KINASE YPDA"/>
    <property type="match status" value="1"/>
</dbReference>
<feature type="domain" description="GAF" evidence="15">
    <location>
        <begin position="224"/>
        <end position="361"/>
    </location>
</feature>
<dbReference type="SMART" id="SM00065">
    <property type="entry name" value="GAF"/>
    <property type="match status" value="1"/>
</dbReference>
<dbReference type="Gene3D" id="3.30.565.10">
    <property type="entry name" value="Histidine kinase-like ATPase, C-terminal domain"/>
    <property type="match status" value="1"/>
</dbReference>
<reference evidence="16 17" key="1">
    <citation type="submission" date="2019-06" db="EMBL/GenBank/DDBJ databases">
        <title>Whole genome shotgun sequence of Vibrio inusitatus NBRC 102082.</title>
        <authorList>
            <person name="Hosoyama A."/>
            <person name="Uohara A."/>
            <person name="Ohji S."/>
            <person name="Ichikawa N."/>
        </authorList>
    </citation>
    <scope>NUCLEOTIDE SEQUENCE [LARGE SCALE GENOMIC DNA]</scope>
    <source>
        <strain evidence="16 17">NBRC 102082</strain>
    </source>
</reference>
<dbReference type="EC" id="2.7.13.3" evidence="3"/>
<evidence type="ECO:0000256" key="14">
    <source>
        <dbReference type="SAM" id="Phobius"/>
    </source>
</evidence>
<protein>
    <recommendedName>
        <fullName evidence="3">histidine kinase</fullName>
        <ecNumber evidence="3">2.7.13.3</ecNumber>
    </recommendedName>
</protein>